<evidence type="ECO:0000259" key="3">
    <source>
        <dbReference type="Pfam" id="PF00483"/>
    </source>
</evidence>
<keyword evidence="1" id="KW-0808">Transferase</keyword>
<dbReference type="RefSeq" id="WP_311339705.1">
    <property type="nucleotide sequence ID" value="NZ_JAVRHS010000001.1"/>
</dbReference>
<dbReference type="Proteomes" id="UP001259803">
    <property type="component" value="Unassembled WGS sequence"/>
</dbReference>
<keyword evidence="5" id="KW-1185">Reference proteome</keyword>
<evidence type="ECO:0000256" key="1">
    <source>
        <dbReference type="ARBA" id="ARBA00022679"/>
    </source>
</evidence>
<reference evidence="4 5" key="1">
    <citation type="submission" date="2023-09" db="EMBL/GenBank/DDBJ databases">
        <authorList>
            <person name="Rey-Velasco X."/>
        </authorList>
    </citation>
    <scope>NUCLEOTIDE SEQUENCE [LARGE SCALE GENOMIC DNA]</scope>
    <source>
        <strain evidence="4 5">F390</strain>
    </source>
</reference>
<dbReference type="PANTHER" id="PTHR43584:SF8">
    <property type="entry name" value="N-ACETYLMURAMATE ALPHA-1-PHOSPHATE URIDYLYLTRANSFERASE"/>
    <property type="match status" value="1"/>
</dbReference>
<dbReference type="InterPro" id="IPR029044">
    <property type="entry name" value="Nucleotide-diphossugar_trans"/>
</dbReference>
<proteinExistence type="predicted"/>
<dbReference type="SUPFAM" id="SSF53448">
    <property type="entry name" value="Nucleotide-diphospho-sugar transferases"/>
    <property type="match status" value="1"/>
</dbReference>
<feature type="domain" description="Nucleotidyl transferase" evidence="3">
    <location>
        <begin position="1"/>
        <end position="122"/>
    </location>
</feature>
<dbReference type="Pfam" id="PF00483">
    <property type="entry name" value="NTP_transferase"/>
    <property type="match status" value="1"/>
</dbReference>
<evidence type="ECO:0000256" key="2">
    <source>
        <dbReference type="ARBA" id="ARBA00022695"/>
    </source>
</evidence>
<dbReference type="EMBL" id="JAVRHS010000001">
    <property type="protein sequence ID" value="MDT0575064.1"/>
    <property type="molecule type" value="Genomic_DNA"/>
</dbReference>
<dbReference type="Gene3D" id="3.90.550.10">
    <property type="entry name" value="Spore Coat Polysaccharide Biosynthesis Protein SpsA, Chain A"/>
    <property type="match status" value="1"/>
</dbReference>
<dbReference type="InterPro" id="IPR005835">
    <property type="entry name" value="NTP_transferase_dom"/>
</dbReference>
<dbReference type="PANTHER" id="PTHR43584">
    <property type="entry name" value="NUCLEOTIDYL TRANSFERASE"/>
    <property type="match status" value="1"/>
</dbReference>
<name>A0ABU2ZEM9_9SPHN</name>
<comment type="caution">
    <text evidence="4">The sequence shown here is derived from an EMBL/GenBank/DDBJ whole genome shotgun (WGS) entry which is preliminary data.</text>
</comment>
<keyword evidence="2" id="KW-0548">Nucleotidyltransferase</keyword>
<accession>A0ABU2ZEM9</accession>
<evidence type="ECO:0000313" key="4">
    <source>
        <dbReference type="EMBL" id="MDT0575064.1"/>
    </source>
</evidence>
<dbReference type="CDD" id="cd06422">
    <property type="entry name" value="NTP_transferase_like_1"/>
    <property type="match status" value="1"/>
</dbReference>
<protein>
    <submittedName>
        <fullName evidence="4">Nucleotidyltransferase family protein</fullName>
    </submittedName>
</protein>
<organism evidence="4 5">
    <name type="scientific">Croceicoccus esteveae</name>
    <dbReference type="NCBI Taxonomy" id="3075597"/>
    <lineage>
        <taxon>Bacteria</taxon>
        <taxon>Pseudomonadati</taxon>
        <taxon>Pseudomonadota</taxon>
        <taxon>Alphaproteobacteria</taxon>
        <taxon>Sphingomonadales</taxon>
        <taxon>Erythrobacteraceae</taxon>
        <taxon>Croceicoccus</taxon>
    </lineage>
</organism>
<evidence type="ECO:0000313" key="5">
    <source>
        <dbReference type="Proteomes" id="UP001259803"/>
    </source>
</evidence>
<dbReference type="InterPro" id="IPR050065">
    <property type="entry name" value="GlmU-like"/>
</dbReference>
<gene>
    <name evidence="4" type="ORF">RM533_02560</name>
</gene>
<sequence length="230" mass="25132">MIMAAGLGTRMRPLTDACPKPMVKVGGKPMLDHVLEKLVAAGIGRAVVNVHYLARMIETHLARRSSPQIIISDERDALLETGGGLARAMPLIAADLFFCLNSDSLWTDGATDVFRQLSAAWDDAVMDALLLLVPLARARNHDGPGDFELGANGQLQRRTAQTASHVFTGIQLVSKRLLRDLPPQDSFSTNILWQRALGEGRLFGTVHDGDWVEVGRPEHIRVAEEILALE</sequence>